<dbReference type="OrthoDB" id="5421909at2759"/>
<dbReference type="InterPro" id="IPR008972">
    <property type="entry name" value="Cupredoxin"/>
</dbReference>
<feature type="chain" id="PRO_5001979457" description="Phytocyanin domain-containing protein" evidence="1">
    <location>
        <begin position="20"/>
        <end position="179"/>
    </location>
</feature>
<dbReference type="PANTHER" id="PTHR34883:SF15">
    <property type="entry name" value="EXTRACELLULAR SERINE-RICH PROTEIN"/>
    <property type="match status" value="1"/>
</dbReference>
<keyword evidence="1" id="KW-0732">Signal</keyword>
<evidence type="ECO:0000256" key="1">
    <source>
        <dbReference type="SAM" id="SignalP"/>
    </source>
</evidence>
<dbReference type="PROSITE" id="PS51257">
    <property type="entry name" value="PROKAR_LIPOPROTEIN"/>
    <property type="match status" value="1"/>
</dbReference>
<evidence type="ECO:0008006" key="4">
    <source>
        <dbReference type="Google" id="ProtNLM"/>
    </source>
</evidence>
<name>A0A0A1TAG8_9HYPO</name>
<evidence type="ECO:0000313" key="2">
    <source>
        <dbReference type="EMBL" id="CEJ83145.1"/>
    </source>
</evidence>
<gene>
    <name evidence="2" type="ORF">VHEMI03168</name>
</gene>
<dbReference type="PANTHER" id="PTHR34883">
    <property type="entry name" value="SERINE-RICH PROTEIN, PUTATIVE-RELATED-RELATED"/>
    <property type="match status" value="1"/>
</dbReference>
<dbReference type="InterPro" id="IPR052953">
    <property type="entry name" value="Ser-rich/MCO-related"/>
</dbReference>
<dbReference type="Proteomes" id="UP000039046">
    <property type="component" value="Unassembled WGS sequence"/>
</dbReference>
<sequence length="179" mass="19051">MKFITTIAALLTAACQVTAKTITIEVGHKGNPYFKPDYSKADVGDVIEFQFDSKEHSVVQGNFFTGCYPIADGGFYSGMQTSQNVFRVTVKNSDPIMVYSSSGLECQLGMVAVINADGLQTLTAYRAKAKTSFKNTSPDKPFGGELKKSDTKTWTSSASAPSYAMPVAGLALFAAAALA</sequence>
<dbReference type="HOGENOM" id="CLU_053381_4_2_1"/>
<accession>A0A0A1TAG8</accession>
<dbReference type="STRING" id="1531966.A0A0A1TAG8"/>
<keyword evidence="3" id="KW-1185">Reference proteome</keyword>
<dbReference type="Gene3D" id="2.60.40.420">
    <property type="entry name" value="Cupredoxins - blue copper proteins"/>
    <property type="match status" value="1"/>
</dbReference>
<dbReference type="SUPFAM" id="SSF49503">
    <property type="entry name" value="Cupredoxins"/>
    <property type="match status" value="1"/>
</dbReference>
<evidence type="ECO:0000313" key="3">
    <source>
        <dbReference type="Proteomes" id="UP000039046"/>
    </source>
</evidence>
<dbReference type="EMBL" id="CDHN01000001">
    <property type="protein sequence ID" value="CEJ83145.1"/>
    <property type="molecule type" value="Genomic_DNA"/>
</dbReference>
<organism evidence="2 3">
    <name type="scientific">[Torrubiella] hemipterigena</name>
    <dbReference type="NCBI Taxonomy" id="1531966"/>
    <lineage>
        <taxon>Eukaryota</taxon>
        <taxon>Fungi</taxon>
        <taxon>Dikarya</taxon>
        <taxon>Ascomycota</taxon>
        <taxon>Pezizomycotina</taxon>
        <taxon>Sordariomycetes</taxon>
        <taxon>Hypocreomycetidae</taxon>
        <taxon>Hypocreales</taxon>
        <taxon>Clavicipitaceae</taxon>
        <taxon>Clavicipitaceae incertae sedis</taxon>
        <taxon>'Torrubiella' clade</taxon>
    </lineage>
</organism>
<protein>
    <recommendedName>
        <fullName evidence="4">Phytocyanin domain-containing protein</fullName>
    </recommendedName>
</protein>
<proteinExistence type="predicted"/>
<reference evidence="2 3" key="1">
    <citation type="journal article" date="2015" name="Genome Announc.">
        <title>Draft Genome Sequence and Gene Annotation of the Entomopathogenic Fungus Verticillium hemipterigenum.</title>
        <authorList>
            <person name="Horn F."/>
            <person name="Habel A."/>
            <person name="Scharf D.H."/>
            <person name="Dworschak J."/>
            <person name="Brakhage A.A."/>
            <person name="Guthke R."/>
            <person name="Hertweck C."/>
            <person name="Linde J."/>
        </authorList>
    </citation>
    <scope>NUCLEOTIDE SEQUENCE [LARGE SCALE GENOMIC DNA]</scope>
</reference>
<dbReference type="AlphaFoldDB" id="A0A0A1TAG8"/>
<feature type="signal peptide" evidence="1">
    <location>
        <begin position="1"/>
        <end position="19"/>
    </location>
</feature>